<evidence type="ECO:0000259" key="1">
    <source>
        <dbReference type="Pfam" id="PF03446"/>
    </source>
</evidence>
<dbReference type="InterPro" id="IPR029154">
    <property type="entry name" value="HIBADH-like_NADP-bd"/>
</dbReference>
<dbReference type="Proteomes" id="UP000675121">
    <property type="component" value="Unassembled WGS sequence"/>
</dbReference>
<dbReference type="InterPro" id="IPR006115">
    <property type="entry name" value="6PGDH_NADP-bd"/>
</dbReference>
<dbReference type="Gene3D" id="3.40.50.720">
    <property type="entry name" value="NAD(P)-binding Rossmann-like Domain"/>
    <property type="match status" value="1"/>
</dbReference>
<dbReference type="EC" id="1.1.1.291" evidence="3"/>
<comment type="caution">
    <text evidence="3">The sequence shown here is derived from an EMBL/GenBank/DDBJ whole genome shotgun (WGS) entry which is preliminary data.</text>
</comment>
<proteinExistence type="predicted"/>
<dbReference type="SUPFAM" id="SSF51735">
    <property type="entry name" value="NAD(P)-binding Rossmann-fold domains"/>
    <property type="match status" value="1"/>
</dbReference>
<dbReference type="GO" id="GO:0051287">
    <property type="term" value="F:NAD binding"/>
    <property type="evidence" value="ECO:0007669"/>
    <property type="project" value="InterPro"/>
</dbReference>
<organism evidence="3 4">
    <name type="scientific">Paraburkholderia domus</name>
    <dbReference type="NCBI Taxonomy" id="2793075"/>
    <lineage>
        <taxon>Bacteria</taxon>
        <taxon>Pseudomonadati</taxon>
        <taxon>Pseudomonadota</taxon>
        <taxon>Betaproteobacteria</taxon>
        <taxon>Burkholderiales</taxon>
        <taxon>Burkholderiaceae</taxon>
        <taxon>Paraburkholderia</taxon>
    </lineage>
</organism>
<dbReference type="GO" id="GO:0043718">
    <property type="term" value="F:2-hydroxymethylglutarate dehydrogenase activity"/>
    <property type="evidence" value="ECO:0007669"/>
    <property type="project" value="UniProtKB-EC"/>
</dbReference>
<name>A0A9N8R5N7_9BURK</name>
<keyword evidence="3" id="KW-0560">Oxidoreductase</keyword>
<dbReference type="InterPro" id="IPR036291">
    <property type="entry name" value="NAD(P)-bd_dom_sf"/>
</dbReference>
<evidence type="ECO:0000313" key="4">
    <source>
        <dbReference type="Proteomes" id="UP000675121"/>
    </source>
</evidence>
<dbReference type="PANTHER" id="PTHR43060">
    <property type="entry name" value="3-HYDROXYISOBUTYRATE DEHYDROGENASE-LIKE 1, MITOCHONDRIAL-RELATED"/>
    <property type="match status" value="1"/>
</dbReference>
<dbReference type="GO" id="GO:0050661">
    <property type="term" value="F:NADP binding"/>
    <property type="evidence" value="ECO:0007669"/>
    <property type="project" value="InterPro"/>
</dbReference>
<gene>
    <name evidence="3" type="primary">Hgd_2</name>
    <name evidence="3" type="ORF">R70211_07193</name>
</gene>
<dbReference type="Pfam" id="PF03446">
    <property type="entry name" value="NAD_binding_2"/>
    <property type="match status" value="1"/>
</dbReference>
<keyword evidence="4" id="KW-1185">Reference proteome</keyword>
<accession>A0A9N8R5N7</accession>
<evidence type="ECO:0000313" key="3">
    <source>
        <dbReference type="EMBL" id="CAE6964088.1"/>
    </source>
</evidence>
<dbReference type="SUPFAM" id="SSF48179">
    <property type="entry name" value="6-phosphogluconate dehydrogenase C-terminal domain-like"/>
    <property type="match status" value="1"/>
</dbReference>
<dbReference type="InterPro" id="IPR008927">
    <property type="entry name" value="6-PGluconate_DH-like_C_sf"/>
</dbReference>
<feature type="domain" description="6-phosphogluconate dehydrogenase NADP-binding" evidence="1">
    <location>
        <begin position="3"/>
        <end position="62"/>
    </location>
</feature>
<protein>
    <submittedName>
        <fullName evidence="3">2-(Hydroxymethyl)glutarate dehydrogenase</fullName>
        <ecNumber evidence="3">1.1.1.291</ecNumber>
    </submittedName>
</protein>
<dbReference type="InterPro" id="IPR013328">
    <property type="entry name" value="6PGD_dom2"/>
</dbReference>
<dbReference type="PANTHER" id="PTHR43060:SF15">
    <property type="entry name" value="3-HYDROXYISOBUTYRATE DEHYDROGENASE-LIKE 1, MITOCHONDRIAL-RELATED"/>
    <property type="match status" value="1"/>
</dbReference>
<reference evidence="3" key="1">
    <citation type="submission" date="2021-02" db="EMBL/GenBank/DDBJ databases">
        <authorList>
            <person name="Vanwijnsberghe S."/>
        </authorList>
    </citation>
    <scope>NUCLEOTIDE SEQUENCE</scope>
    <source>
        <strain evidence="3">R-70211</strain>
    </source>
</reference>
<dbReference type="Gene3D" id="1.10.1040.10">
    <property type="entry name" value="N-(1-d-carboxylethyl)-l-norvaline Dehydrogenase, domain 2"/>
    <property type="match status" value="1"/>
</dbReference>
<sequence>MVQDVSKRFEEKGIALLDAPVSGGPSGTRSGKLAIYVGGDPKVFEIHKKVLDSIGDRVIYVGPVGAGNTAKIVHNLISLVSRMAIAEGMSLGIKAGLDPLELWNAVRQGAIGRARTLDLVASQYLQSSYDPPSFALRLAYKDFNLALDLARQYGVPMKQANVAYEDYTAALERGWSELDSRSPMQLQNERAGVTVKASAEDVQKMLERG</sequence>
<dbReference type="AlphaFoldDB" id="A0A9N8R5N7"/>
<feature type="domain" description="3-hydroxyisobutyrate dehydrogenase-like NAD-binding" evidence="2">
    <location>
        <begin position="65"/>
        <end position="181"/>
    </location>
</feature>
<dbReference type="EMBL" id="CAJNAS010000036">
    <property type="protein sequence ID" value="CAE6964088.1"/>
    <property type="molecule type" value="Genomic_DNA"/>
</dbReference>
<dbReference type="Pfam" id="PF14833">
    <property type="entry name" value="NAD_binding_11"/>
    <property type="match status" value="1"/>
</dbReference>
<evidence type="ECO:0000259" key="2">
    <source>
        <dbReference type="Pfam" id="PF14833"/>
    </source>
</evidence>